<evidence type="ECO:0008006" key="3">
    <source>
        <dbReference type="Google" id="ProtNLM"/>
    </source>
</evidence>
<name>A0ABU9GTA4_9GAMM</name>
<sequence>MNPELKDTHKSMLELGLAALAHANWHANYYSCENHMWSQLSVLQAAHAAEILIKARIAQEHPLLIFEQLPKSTQVSSETLDFAHLVEKAKTIQYFDLPERLWAATGIKLQTTDVFKSFGNLRNCLQHFADPCGRDCAEETIQFIYKVIDPFINQCWGLCAVDHNEDSERHIYLIENLIRHNIEFLVSEEALSSLQYVQFEWSDNQAYKYKTLKRLKEAGFDTKGL</sequence>
<dbReference type="EMBL" id="JBAKAZ010000065">
    <property type="protein sequence ID" value="MEL0630565.1"/>
    <property type="molecule type" value="Genomic_DNA"/>
</dbReference>
<proteinExistence type="predicted"/>
<comment type="caution">
    <text evidence="1">The sequence shown here is derived from an EMBL/GenBank/DDBJ whole genome shotgun (WGS) entry which is preliminary data.</text>
</comment>
<organism evidence="1 2">
    <name type="scientific">Psychromonas aquatilis</name>
    <dbReference type="NCBI Taxonomy" id="2005072"/>
    <lineage>
        <taxon>Bacteria</taxon>
        <taxon>Pseudomonadati</taxon>
        <taxon>Pseudomonadota</taxon>
        <taxon>Gammaproteobacteria</taxon>
        <taxon>Alteromonadales</taxon>
        <taxon>Psychromonadaceae</taxon>
        <taxon>Psychromonas</taxon>
    </lineage>
</organism>
<accession>A0ABU9GTA4</accession>
<reference evidence="1 2" key="1">
    <citation type="submission" date="2024-02" db="EMBL/GenBank/DDBJ databases">
        <title>Bacteria isolated from the canopy kelp, Nereocystis luetkeana.</title>
        <authorList>
            <person name="Pfister C.A."/>
            <person name="Younker I.T."/>
            <person name="Light S.H."/>
        </authorList>
    </citation>
    <scope>NUCLEOTIDE SEQUENCE [LARGE SCALE GENOMIC DNA]</scope>
    <source>
        <strain evidence="1 2">TI.1.05</strain>
    </source>
</reference>
<protein>
    <recommendedName>
        <fullName evidence="3">HEPN domain-containing protein</fullName>
    </recommendedName>
</protein>
<evidence type="ECO:0000313" key="1">
    <source>
        <dbReference type="EMBL" id="MEL0630565.1"/>
    </source>
</evidence>
<dbReference type="Proteomes" id="UP001369082">
    <property type="component" value="Unassembled WGS sequence"/>
</dbReference>
<gene>
    <name evidence="1" type="ORF">V6256_13190</name>
</gene>
<dbReference type="RefSeq" id="WP_341598692.1">
    <property type="nucleotide sequence ID" value="NZ_JBAKAZ010000065.1"/>
</dbReference>
<evidence type="ECO:0000313" key="2">
    <source>
        <dbReference type="Proteomes" id="UP001369082"/>
    </source>
</evidence>
<keyword evidence="2" id="KW-1185">Reference proteome</keyword>